<comment type="similarity">
    <text evidence="1">Belongs to the pectinesterase family.</text>
</comment>
<evidence type="ECO:0000259" key="5">
    <source>
        <dbReference type="Pfam" id="PF01095"/>
    </source>
</evidence>
<dbReference type="GO" id="GO:0042545">
    <property type="term" value="P:cell wall modification"/>
    <property type="evidence" value="ECO:0007669"/>
    <property type="project" value="InterPro"/>
</dbReference>
<name>A0A6G7CEV0_9VIBR</name>
<dbReference type="InterPro" id="IPR013320">
    <property type="entry name" value="ConA-like_dom_sf"/>
</dbReference>
<dbReference type="AlphaFoldDB" id="A0A6G7CEV0"/>
<dbReference type="InterPro" id="IPR000070">
    <property type="entry name" value="Pectinesterase_cat"/>
</dbReference>
<gene>
    <name evidence="6" type="ORF">G5S32_01045</name>
</gene>
<dbReference type="EMBL" id="CP049331">
    <property type="protein sequence ID" value="QIH40645.1"/>
    <property type="molecule type" value="Genomic_DNA"/>
</dbReference>
<dbReference type="InterPro" id="IPR011050">
    <property type="entry name" value="Pectin_lyase_fold/virulence"/>
</dbReference>
<evidence type="ECO:0000313" key="6">
    <source>
        <dbReference type="EMBL" id="QIH40645.1"/>
    </source>
</evidence>
<reference evidence="6 7" key="1">
    <citation type="submission" date="2020-02" db="EMBL/GenBank/DDBJ databases">
        <title>A complete genome of a marine bacterium Vibrio sp. ZWAL4003 isolated from the mangrove sediment with the ability to degrade polysaccharides.</title>
        <authorList>
            <person name="Wu J."/>
            <person name="Qu W."/>
            <person name="Zeng R."/>
        </authorList>
    </citation>
    <scope>NUCLEOTIDE SEQUENCE [LARGE SCALE GENOMIC DNA]</scope>
    <source>
        <strain evidence="6 7">ZWAL4003</strain>
    </source>
</reference>
<dbReference type="GO" id="GO:0030599">
    <property type="term" value="F:pectinesterase activity"/>
    <property type="evidence" value="ECO:0007669"/>
    <property type="project" value="InterPro"/>
</dbReference>
<dbReference type="SUPFAM" id="SSF51126">
    <property type="entry name" value="Pectin lyase-like"/>
    <property type="match status" value="1"/>
</dbReference>
<proteinExistence type="inferred from homology"/>
<keyword evidence="3" id="KW-0063">Aspartyl esterase</keyword>
<dbReference type="Gene3D" id="2.60.120.560">
    <property type="entry name" value="Exo-inulinase, domain 1"/>
    <property type="match status" value="1"/>
</dbReference>
<dbReference type="RefSeq" id="WP_165310083.1">
    <property type="nucleotide sequence ID" value="NZ_CP049331.1"/>
</dbReference>
<dbReference type="InterPro" id="IPR012334">
    <property type="entry name" value="Pectin_lyas_fold"/>
</dbReference>
<feature type="domain" description="Pectinesterase catalytic" evidence="5">
    <location>
        <begin position="519"/>
        <end position="686"/>
    </location>
</feature>
<evidence type="ECO:0000256" key="3">
    <source>
        <dbReference type="ARBA" id="ARBA00023085"/>
    </source>
</evidence>
<dbReference type="Proteomes" id="UP000503003">
    <property type="component" value="Chromosome 1"/>
</dbReference>
<keyword evidence="2" id="KW-0378">Hydrolase</keyword>
<dbReference type="KEGG" id="vzi:G5S32_01045"/>
<dbReference type="PANTHER" id="PTHR31321:SF57">
    <property type="entry name" value="PECTINESTERASE 53-RELATED"/>
    <property type="match status" value="1"/>
</dbReference>
<protein>
    <recommendedName>
        <fullName evidence="5">Pectinesterase catalytic domain-containing protein</fullName>
    </recommendedName>
</protein>
<sequence>MNKHLKYSLLAMSIALAGCGSDSGSSSTDNNDNSGGDNTGGDVVTATYCETAQEEKGESLYFCDDFSDASTFATNWKSVGTHDGKFVIEDDILWFENGATGGQLLIATPAVASLVPESGDYYVEAKVRLRNNNSTGSKRTYLLGRYTEDSLGYSAGFNSQATTEGQRATLGYINGEGTADHTNYPFAIDMGSKHSLASDGYTVTEHSTDGTWYTIRLVMNGSEISAYVDDVPYAGFDGTAGEANSTNITDPGSIGFYSKNRAFEVDYVIIGDAADLPASVSLDVDSVWEPTIGDEMTVTVSAVQAGGDADTVTMTNSNTEVVDVTIGADNTFTLKAMQAGTAEVSFALDSDPTKVTTLSVTVNEAVVLPTFDYGDISAKVTPTVNAQDQQVDVTLSLTLEGTPTLGERGIVYIYDANTNEVVQELNVGGDVTTVGSVTSGKVRTLNYFPVVLDGNTVNIYPKKDAFTAGGEYYIAISEDVINGATLNGDEFVGLGKNQWQFSIGAAVEASKTALSVGPSGDFATVQGALNYFMDDTALKNSDKTITLEDGVYYEMLMLRNVNNLTIKGTSREGTIIRHDNHEARNGGSSGRPLMLVESADMLTFEDITLENTHRRTGSSDQAEVIYFNSNYRLVAKNANFLSEQDTILVKGYSWFYNTLVAGNVDFIWGYPNAALFENSEIRTIADSKAGSADTATDGGYVLQARIPAIYQTDAAGNYVLDEDGAKIVIGSETGFVFLNSKFTFGKGVLGNDVKAGSTYIARSGGDATYFDNVTLVNCTLDTHIADVGYGGAAVDKAPTPGIATATEGWRIDEASLAASPITNMTDEAYTLTAAEAEAYDTRAEVFAAYNSGAGWNPAE</sequence>
<evidence type="ECO:0000256" key="2">
    <source>
        <dbReference type="ARBA" id="ARBA00022801"/>
    </source>
</evidence>
<feature type="signal peptide" evidence="4">
    <location>
        <begin position="1"/>
        <end position="17"/>
    </location>
</feature>
<dbReference type="GO" id="GO:0009279">
    <property type="term" value="C:cell outer membrane"/>
    <property type="evidence" value="ECO:0007669"/>
    <property type="project" value="TreeGrafter"/>
</dbReference>
<organism evidence="6 7">
    <name type="scientific">Vibrio ziniensis</name>
    <dbReference type="NCBI Taxonomy" id="2711221"/>
    <lineage>
        <taxon>Bacteria</taxon>
        <taxon>Pseudomonadati</taxon>
        <taxon>Pseudomonadota</taxon>
        <taxon>Gammaproteobacteria</taxon>
        <taxon>Vibrionales</taxon>
        <taxon>Vibrionaceae</taxon>
        <taxon>Vibrio</taxon>
    </lineage>
</organism>
<evidence type="ECO:0000256" key="1">
    <source>
        <dbReference type="ARBA" id="ARBA00008891"/>
    </source>
</evidence>
<evidence type="ECO:0000256" key="4">
    <source>
        <dbReference type="SAM" id="SignalP"/>
    </source>
</evidence>
<dbReference type="Pfam" id="PF01095">
    <property type="entry name" value="Pectinesterase"/>
    <property type="match status" value="1"/>
</dbReference>
<dbReference type="PANTHER" id="PTHR31321">
    <property type="entry name" value="ACYL-COA THIOESTER HYDROLASE YBHC-RELATED"/>
    <property type="match status" value="1"/>
</dbReference>
<feature type="chain" id="PRO_5026151935" description="Pectinesterase catalytic domain-containing protein" evidence="4">
    <location>
        <begin position="18"/>
        <end position="859"/>
    </location>
</feature>
<dbReference type="PROSITE" id="PS51257">
    <property type="entry name" value="PROKAR_LIPOPROTEIN"/>
    <property type="match status" value="1"/>
</dbReference>
<dbReference type="Gene3D" id="2.160.20.10">
    <property type="entry name" value="Single-stranded right-handed beta-helix, Pectin lyase-like"/>
    <property type="match status" value="1"/>
</dbReference>
<evidence type="ECO:0000313" key="7">
    <source>
        <dbReference type="Proteomes" id="UP000503003"/>
    </source>
</evidence>
<dbReference type="SUPFAM" id="SSF49899">
    <property type="entry name" value="Concanavalin A-like lectins/glucanases"/>
    <property type="match status" value="1"/>
</dbReference>
<keyword evidence="4" id="KW-0732">Signal</keyword>
<accession>A0A6G7CEV0</accession>
<keyword evidence="7" id="KW-1185">Reference proteome</keyword>